<organism evidence="2 3">
    <name type="scientific">Saliniramus fredricksonii</name>
    <dbReference type="NCBI Taxonomy" id="1653334"/>
    <lineage>
        <taxon>Bacteria</taxon>
        <taxon>Pseudomonadati</taxon>
        <taxon>Pseudomonadota</taxon>
        <taxon>Alphaproteobacteria</taxon>
        <taxon>Hyphomicrobiales</taxon>
        <taxon>Salinarimonadaceae</taxon>
        <taxon>Saliniramus</taxon>
    </lineage>
</organism>
<name>A0ABY0KDI1_9HYPH</name>
<sequence>MNGMAETLSPWLTQPGRCLTILEIDTRGGIIEMNRFWRFWDRLEMWQRFGLAFVVGVTLLVIVRTLV</sequence>
<dbReference type="EMBL" id="FMBM01000003">
    <property type="protein sequence ID" value="SCC82519.1"/>
    <property type="molecule type" value="Genomic_DNA"/>
</dbReference>
<dbReference type="Proteomes" id="UP000182800">
    <property type="component" value="Unassembled WGS sequence"/>
</dbReference>
<keyword evidence="3" id="KW-1185">Reference proteome</keyword>
<keyword evidence="1" id="KW-0812">Transmembrane</keyword>
<comment type="caution">
    <text evidence="2">The sequence shown here is derived from an EMBL/GenBank/DDBJ whole genome shotgun (WGS) entry which is preliminary data.</text>
</comment>
<feature type="transmembrane region" description="Helical" evidence="1">
    <location>
        <begin position="45"/>
        <end position="63"/>
    </location>
</feature>
<evidence type="ECO:0000313" key="3">
    <source>
        <dbReference type="Proteomes" id="UP000182800"/>
    </source>
</evidence>
<reference evidence="2 3" key="1">
    <citation type="submission" date="2016-08" db="EMBL/GenBank/DDBJ databases">
        <authorList>
            <person name="Varghese N."/>
            <person name="Submissions Spin"/>
        </authorList>
    </citation>
    <scope>NUCLEOTIDE SEQUENCE [LARGE SCALE GENOMIC DNA]</scope>
    <source>
        <strain evidence="2 3">HL-109</strain>
    </source>
</reference>
<keyword evidence="1" id="KW-1133">Transmembrane helix</keyword>
<gene>
    <name evidence="2" type="ORF">GA0071312_3524</name>
</gene>
<evidence type="ECO:0000256" key="1">
    <source>
        <dbReference type="SAM" id="Phobius"/>
    </source>
</evidence>
<evidence type="ECO:0000313" key="2">
    <source>
        <dbReference type="EMBL" id="SCC82519.1"/>
    </source>
</evidence>
<keyword evidence="1" id="KW-0472">Membrane</keyword>
<protein>
    <submittedName>
        <fullName evidence="2">Uncharacterized protein</fullName>
    </submittedName>
</protein>
<accession>A0ABY0KDI1</accession>
<proteinExistence type="predicted"/>